<organism evidence="4 5">
    <name type="scientific">Stichopus japonicus</name>
    <name type="common">Sea cucumber</name>
    <dbReference type="NCBI Taxonomy" id="307972"/>
    <lineage>
        <taxon>Eukaryota</taxon>
        <taxon>Metazoa</taxon>
        <taxon>Echinodermata</taxon>
        <taxon>Eleutherozoa</taxon>
        <taxon>Echinozoa</taxon>
        <taxon>Holothuroidea</taxon>
        <taxon>Aspidochirotacea</taxon>
        <taxon>Aspidochirotida</taxon>
        <taxon>Stichopodidae</taxon>
        <taxon>Apostichopus</taxon>
    </lineage>
</organism>
<dbReference type="InterPro" id="IPR043154">
    <property type="entry name" value="Sec-1-like_dom1"/>
</dbReference>
<comment type="caution">
    <text evidence="4">The sequence shown here is derived from an EMBL/GenBank/DDBJ whole genome shotgun (WGS) entry which is preliminary data.</text>
</comment>
<dbReference type="EMBL" id="MRZV01000036">
    <property type="protein sequence ID" value="PIK61281.1"/>
    <property type="molecule type" value="Genomic_DNA"/>
</dbReference>
<dbReference type="FunFam" id="1.25.40.850:FF:000001">
    <property type="entry name" value="vacuolar protein sorting-associated protein 33B isoform X1"/>
    <property type="match status" value="1"/>
</dbReference>
<gene>
    <name evidence="4" type="ORF">BSL78_01772</name>
</gene>
<dbReference type="PANTHER" id="PTHR11679">
    <property type="entry name" value="VESICLE PROTEIN SORTING-ASSOCIATED"/>
    <property type="match status" value="1"/>
</dbReference>
<evidence type="ECO:0000313" key="5">
    <source>
        <dbReference type="Proteomes" id="UP000230750"/>
    </source>
</evidence>
<accession>A0A2G8LLZ2</accession>
<dbReference type="GO" id="GO:0016192">
    <property type="term" value="P:vesicle-mediated transport"/>
    <property type="evidence" value="ECO:0007669"/>
    <property type="project" value="InterPro"/>
</dbReference>
<dbReference type="SUPFAM" id="SSF56815">
    <property type="entry name" value="Sec1/munc18-like (SM) proteins"/>
    <property type="match status" value="1"/>
</dbReference>
<dbReference type="InterPro" id="IPR027482">
    <property type="entry name" value="Sec1-like_dom2"/>
</dbReference>
<dbReference type="Gene3D" id="1.25.40.850">
    <property type="match status" value="1"/>
</dbReference>
<evidence type="ECO:0000256" key="1">
    <source>
        <dbReference type="ARBA" id="ARBA00009884"/>
    </source>
</evidence>
<dbReference type="InterPro" id="IPR043155">
    <property type="entry name" value="VPS33_dom3b"/>
</dbReference>
<evidence type="ECO:0000256" key="3">
    <source>
        <dbReference type="ARBA" id="ARBA00022927"/>
    </source>
</evidence>
<dbReference type="Pfam" id="PF00995">
    <property type="entry name" value="Sec1"/>
    <property type="match status" value="1"/>
</dbReference>
<dbReference type="Gene3D" id="3.40.50.2060">
    <property type="match status" value="1"/>
</dbReference>
<evidence type="ECO:0000256" key="2">
    <source>
        <dbReference type="ARBA" id="ARBA00022448"/>
    </source>
</evidence>
<keyword evidence="3" id="KW-0653">Protein transport</keyword>
<reference evidence="4 5" key="1">
    <citation type="journal article" date="2017" name="PLoS Biol.">
        <title>The sea cucumber genome provides insights into morphological evolution and visceral regeneration.</title>
        <authorList>
            <person name="Zhang X."/>
            <person name="Sun L."/>
            <person name="Yuan J."/>
            <person name="Sun Y."/>
            <person name="Gao Y."/>
            <person name="Zhang L."/>
            <person name="Li S."/>
            <person name="Dai H."/>
            <person name="Hamel J.F."/>
            <person name="Liu C."/>
            <person name="Yu Y."/>
            <person name="Liu S."/>
            <person name="Lin W."/>
            <person name="Guo K."/>
            <person name="Jin S."/>
            <person name="Xu P."/>
            <person name="Storey K.B."/>
            <person name="Huan P."/>
            <person name="Zhang T."/>
            <person name="Zhou Y."/>
            <person name="Zhang J."/>
            <person name="Lin C."/>
            <person name="Li X."/>
            <person name="Xing L."/>
            <person name="Huo D."/>
            <person name="Sun M."/>
            <person name="Wang L."/>
            <person name="Mercier A."/>
            <person name="Li F."/>
            <person name="Yang H."/>
            <person name="Xiang J."/>
        </authorList>
    </citation>
    <scope>NUCLEOTIDE SEQUENCE [LARGE SCALE GENOMIC DNA]</scope>
    <source>
        <strain evidence="4">Shaxun</strain>
        <tissue evidence="4">Muscle</tissue>
    </source>
</reference>
<dbReference type="Proteomes" id="UP000230750">
    <property type="component" value="Unassembled WGS sequence"/>
</dbReference>
<dbReference type="STRING" id="307972.A0A2G8LLZ2"/>
<comment type="similarity">
    <text evidence="1">Belongs to the STXBP/unc-18/SEC1 family.</text>
</comment>
<proteinExistence type="inferred from homology"/>
<dbReference type="Gene3D" id="3.40.50.1910">
    <property type="match status" value="2"/>
</dbReference>
<keyword evidence="2" id="KW-0813">Transport</keyword>
<name>A0A2G8LLZ2_STIJA</name>
<dbReference type="OrthoDB" id="10262528at2759"/>
<evidence type="ECO:0000313" key="4">
    <source>
        <dbReference type="EMBL" id="PIK61281.1"/>
    </source>
</evidence>
<dbReference type="AlphaFoldDB" id="A0A2G8LLZ2"/>
<dbReference type="GO" id="GO:0015031">
    <property type="term" value="P:protein transport"/>
    <property type="evidence" value="ECO:0007669"/>
    <property type="project" value="UniProtKB-KW"/>
</dbReference>
<dbReference type="InterPro" id="IPR036045">
    <property type="entry name" value="Sec1-like_sf"/>
</dbReference>
<keyword evidence="5" id="KW-1185">Reference proteome</keyword>
<sequence>MYLVRPTVRNAKLIADQMNADKKFLKKKRYKVLYVPRRMFACDMIMEEEGVFEDGIYEEFKLDLIPLDDDILSLELPGFFKDFFLNGDQTWIQSIAMSIVNLQNLFGTIPHIYGMGRCSNMVFDLVKVLQTIQGRAKSAVNNEIGHLILIDRDQDLVTPLCTQTTYEGLVDERYGVNCGFCEFPANVTGTNKSMKLLLNTEDMLFEEIRNRHISNVFGFLSQQAKLVQSGYSKGRNIASIGEMKDYVQKELKDLKQQYKSLTIHIGACEGIIQQTSKQVDFQEQLQTEHSMLDGSKLKDCYTYVEEQIARQTSPMRSLRLCCLLSLTQNGLPTKDFKSLQTHYLQSYGYDSLLTFYNLKKLGMFTEQTTVEMSKMSASDVRTKIAEKALKRTSFRFLCKRLNLIPKTGDINLRNPDDMSFVFSGSYTPLSCKLVEQILMRIGWGGLEDVKKHLSGPCFEDHRGLSRKIFKNPNQDPVTGSLLADDR</sequence>
<dbReference type="InterPro" id="IPR001619">
    <property type="entry name" value="Sec1-like"/>
</dbReference>
<protein>
    <submittedName>
        <fullName evidence="4">Putative vacuolar protein sorting-associated protein 33B isoform X3</fullName>
    </submittedName>
</protein>